<evidence type="ECO:0000256" key="4">
    <source>
        <dbReference type="SAM" id="SignalP"/>
    </source>
</evidence>
<gene>
    <name evidence="5" type="ORF">CKAN_00177300</name>
</gene>
<keyword evidence="4" id="KW-0732">Signal</keyword>
<dbReference type="PROSITE" id="PS00653">
    <property type="entry name" value="GLYCOSYL_HYDROL_F1_2"/>
    <property type="match status" value="1"/>
</dbReference>
<accession>A0A443N4S3</accession>
<evidence type="ECO:0000256" key="1">
    <source>
        <dbReference type="ARBA" id="ARBA00010838"/>
    </source>
</evidence>
<dbReference type="AlphaFoldDB" id="A0A443N4S3"/>
<dbReference type="OrthoDB" id="65569at2759"/>
<feature type="chain" id="PRO_5019026530" evidence="4">
    <location>
        <begin position="21"/>
        <end position="569"/>
    </location>
</feature>
<dbReference type="InterPro" id="IPR033132">
    <property type="entry name" value="GH_1_N_CS"/>
</dbReference>
<sequence>MDSQTLLIFLLFSLLFFTEQKTLCSAVSRNSFPSNFKFGFSTSAFQVEGGAHEDGRGLSIWDTFCSIPGKILGGGNGDVAADVYHRYKEDVQILKSLGTDLYRFSISWSRIFPGGSTRHGQVNQKGVEYYNNLINELIDNGIEPMATIFHWDVPQFLEDEYGGFRSKKILDDYSEFADFCFKEFGDRVKKWVTINEPSIFATHGYQNGINAPGRCSPPFGNCTAGDSAREPYIVAHNLLLAHSRAVQIYRSKYQDKQKGTIGISLHSDWYMPLSSSKKDVDATQRVLDNTLGLYLDPVIFGDYPLSVKRMVGNRLPIFTRQESNEIRGSFDFIGMNHYITLYVMDNSTWIPPSKSEEELPDSPEVPDTFAVTTTEKDGSNIGPSEGGVEYWRSYPRGIKMLLNYVKTKYNNPPVYITEIGYVTLDNGQPIEEILQDTGRIQYIKDIMDYTLQAIREGADVRGFLMWSYIDNFEWDNGYPFRLGLYYVNYTNNDMRRIPKASAIWFRETMNPDLTRVRQQFGKISYLGRTFYSYVRYCRFNCVAAADSSSPEKILFPDQLQLSRKAITIK</sequence>
<dbReference type="InterPro" id="IPR001360">
    <property type="entry name" value="Glyco_hydro_1"/>
</dbReference>
<dbReference type="Pfam" id="PF00232">
    <property type="entry name" value="Glyco_hydro_1"/>
    <property type="match status" value="1"/>
</dbReference>
<feature type="signal peptide" evidence="4">
    <location>
        <begin position="1"/>
        <end position="20"/>
    </location>
</feature>
<evidence type="ECO:0000256" key="3">
    <source>
        <dbReference type="RuleBase" id="RU003690"/>
    </source>
</evidence>
<dbReference type="STRING" id="337451.A0A443N4S3"/>
<keyword evidence="2 5" id="KW-0378">Hydrolase</keyword>
<protein>
    <submittedName>
        <fullName evidence="5">Glycoside hydrolase</fullName>
    </submittedName>
</protein>
<keyword evidence="6" id="KW-1185">Reference proteome</keyword>
<dbReference type="Gene3D" id="3.20.20.80">
    <property type="entry name" value="Glycosidases"/>
    <property type="match status" value="1"/>
</dbReference>
<dbReference type="PANTHER" id="PTHR10353">
    <property type="entry name" value="GLYCOSYL HYDROLASE"/>
    <property type="match status" value="1"/>
</dbReference>
<reference evidence="5 6" key="1">
    <citation type="journal article" date="2019" name="Nat. Plants">
        <title>Stout camphor tree genome fills gaps in understanding of flowering plant genome evolution.</title>
        <authorList>
            <person name="Chaw S.M."/>
            <person name="Liu Y.C."/>
            <person name="Wu Y.W."/>
            <person name="Wang H.Y."/>
            <person name="Lin C.I."/>
            <person name="Wu C.S."/>
            <person name="Ke H.M."/>
            <person name="Chang L.Y."/>
            <person name="Hsu C.Y."/>
            <person name="Yang H.T."/>
            <person name="Sudianto E."/>
            <person name="Hsu M.H."/>
            <person name="Wu K.P."/>
            <person name="Wang L.N."/>
            <person name="Leebens-Mack J.H."/>
            <person name="Tsai I.J."/>
        </authorList>
    </citation>
    <scope>NUCLEOTIDE SEQUENCE [LARGE SCALE GENOMIC DNA]</scope>
    <source>
        <strain evidence="6">cv. Chaw 1501</strain>
        <tissue evidence="5">Young leaves</tissue>
    </source>
</reference>
<dbReference type="FunFam" id="3.20.20.80:FF:000020">
    <property type="entry name" value="Beta-glucosidase 12"/>
    <property type="match status" value="1"/>
</dbReference>
<dbReference type="PANTHER" id="PTHR10353:SF29">
    <property type="entry name" value="BETA-GLUCOSIDASE 11"/>
    <property type="match status" value="1"/>
</dbReference>
<dbReference type="InterPro" id="IPR017853">
    <property type="entry name" value="GH"/>
</dbReference>
<comment type="caution">
    <text evidence="5">The sequence shown here is derived from an EMBL/GenBank/DDBJ whole genome shotgun (WGS) entry which is preliminary data.</text>
</comment>
<comment type="similarity">
    <text evidence="1 3">Belongs to the glycosyl hydrolase 1 family.</text>
</comment>
<dbReference type="GO" id="GO:0008422">
    <property type="term" value="F:beta-glucosidase activity"/>
    <property type="evidence" value="ECO:0007669"/>
    <property type="project" value="TreeGrafter"/>
</dbReference>
<dbReference type="Proteomes" id="UP000283530">
    <property type="component" value="Unassembled WGS sequence"/>
</dbReference>
<dbReference type="SUPFAM" id="SSF51445">
    <property type="entry name" value="(Trans)glycosidases"/>
    <property type="match status" value="1"/>
</dbReference>
<evidence type="ECO:0000313" key="5">
    <source>
        <dbReference type="EMBL" id="RWR73490.1"/>
    </source>
</evidence>
<organism evidence="5 6">
    <name type="scientific">Cinnamomum micranthum f. kanehirae</name>
    <dbReference type="NCBI Taxonomy" id="337451"/>
    <lineage>
        <taxon>Eukaryota</taxon>
        <taxon>Viridiplantae</taxon>
        <taxon>Streptophyta</taxon>
        <taxon>Embryophyta</taxon>
        <taxon>Tracheophyta</taxon>
        <taxon>Spermatophyta</taxon>
        <taxon>Magnoliopsida</taxon>
        <taxon>Magnoliidae</taxon>
        <taxon>Laurales</taxon>
        <taxon>Lauraceae</taxon>
        <taxon>Cinnamomum</taxon>
    </lineage>
</organism>
<dbReference type="PRINTS" id="PR00131">
    <property type="entry name" value="GLHYDRLASE1"/>
</dbReference>
<dbReference type="GO" id="GO:0005975">
    <property type="term" value="P:carbohydrate metabolic process"/>
    <property type="evidence" value="ECO:0007669"/>
    <property type="project" value="InterPro"/>
</dbReference>
<name>A0A443N4S3_9MAGN</name>
<dbReference type="EMBL" id="QPKB01000001">
    <property type="protein sequence ID" value="RWR73490.1"/>
    <property type="molecule type" value="Genomic_DNA"/>
</dbReference>
<proteinExistence type="inferred from homology"/>
<evidence type="ECO:0000256" key="2">
    <source>
        <dbReference type="ARBA" id="ARBA00022801"/>
    </source>
</evidence>
<evidence type="ECO:0000313" key="6">
    <source>
        <dbReference type="Proteomes" id="UP000283530"/>
    </source>
</evidence>